<evidence type="ECO:0000256" key="1">
    <source>
        <dbReference type="SAM" id="MobiDB-lite"/>
    </source>
</evidence>
<comment type="caution">
    <text evidence="2">The sequence shown here is derived from an EMBL/GenBank/DDBJ whole genome shotgun (WGS) entry which is preliminary data.</text>
</comment>
<protein>
    <submittedName>
        <fullName evidence="2">Uncharacterized protein</fullName>
    </submittedName>
</protein>
<evidence type="ECO:0000313" key="2">
    <source>
        <dbReference type="EMBL" id="CAE6530240.1"/>
    </source>
</evidence>
<gene>
    <name evidence="2" type="ORF">RDB_LOCUS172907</name>
</gene>
<feature type="region of interest" description="Disordered" evidence="1">
    <location>
        <begin position="1"/>
        <end position="27"/>
    </location>
</feature>
<name>A0A8H3HP72_9AGAM</name>
<sequence>MSDDDLASSWTNDSDVDDWVDGPSLPHREPDPELIKAYYTAYIGLLRGSSSRRAIPPELVLYICRLAEFECWYTKRAPKGHSRVYASNANVRSLIWIQTEPFTKEMLTRVKDVRLITMSHHQGWVGDRNAGSWSWFELQLARPIGHMEVKRRPDGGEMSWCCLEHPVDEETAHGQGDFAEHKGSAFDSNHELWNLIEEGDVLQVVMKAQFGGWSNTASDGILIISTWWEPSFEMLRLMDRNNGYIQSQ</sequence>
<proteinExistence type="predicted"/>
<reference evidence="2" key="1">
    <citation type="submission" date="2021-01" db="EMBL/GenBank/DDBJ databases">
        <authorList>
            <person name="Kaushik A."/>
        </authorList>
    </citation>
    <scope>NUCLEOTIDE SEQUENCE</scope>
    <source>
        <strain evidence="2">AG4-RS23</strain>
    </source>
</reference>
<evidence type="ECO:0000313" key="3">
    <source>
        <dbReference type="Proteomes" id="UP000663861"/>
    </source>
</evidence>
<accession>A0A8H3HP72</accession>
<dbReference type="Proteomes" id="UP000663861">
    <property type="component" value="Unassembled WGS sequence"/>
</dbReference>
<organism evidence="2 3">
    <name type="scientific">Rhizoctonia solani</name>
    <dbReference type="NCBI Taxonomy" id="456999"/>
    <lineage>
        <taxon>Eukaryota</taxon>
        <taxon>Fungi</taxon>
        <taxon>Dikarya</taxon>
        <taxon>Basidiomycota</taxon>
        <taxon>Agaricomycotina</taxon>
        <taxon>Agaricomycetes</taxon>
        <taxon>Cantharellales</taxon>
        <taxon>Ceratobasidiaceae</taxon>
        <taxon>Rhizoctonia</taxon>
    </lineage>
</organism>
<dbReference type="EMBL" id="CAJMWY010004384">
    <property type="protein sequence ID" value="CAE6530240.1"/>
    <property type="molecule type" value="Genomic_DNA"/>
</dbReference>
<dbReference type="AlphaFoldDB" id="A0A8H3HP72"/>